<dbReference type="OrthoDB" id="3162524at2759"/>
<dbReference type="PANTHER" id="PTHR47561">
    <property type="entry name" value="POLYSACCHARIDE DEACETYLASE FAMILY PROTEIN (AFU_ORTHOLOGUE AFUA_6G05030)"/>
    <property type="match status" value="1"/>
</dbReference>
<dbReference type="Gene3D" id="3.20.20.370">
    <property type="entry name" value="Glycoside hydrolase/deacetylase"/>
    <property type="match status" value="1"/>
</dbReference>
<dbReference type="AlphaFoldDB" id="A0A2T4GTM0"/>
<evidence type="ECO:0000313" key="2">
    <source>
        <dbReference type="Proteomes" id="UP000241587"/>
    </source>
</evidence>
<dbReference type="EMBL" id="PVEM01000006">
    <property type="protein sequence ID" value="PTD06904.1"/>
    <property type="molecule type" value="Genomic_DNA"/>
</dbReference>
<keyword evidence="2" id="KW-1185">Reference proteome</keyword>
<dbReference type="PANTHER" id="PTHR47561:SF1">
    <property type="entry name" value="POLYSACCHARIDE DEACETYLASE FAMILY PROTEIN (AFU_ORTHOLOGUE AFUA_6G05030)"/>
    <property type="match status" value="1"/>
</dbReference>
<reference evidence="1 2" key="1">
    <citation type="submission" date="2018-02" db="EMBL/GenBank/DDBJ databases">
        <title>Fusarium culmorum secondary metabolites in fungal-bacterial-plant interactions.</title>
        <authorList>
            <person name="Schmidt R."/>
        </authorList>
    </citation>
    <scope>NUCLEOTIDE SEQUENCE [LARGE SCALE GENOMIC DNA]</scope>
    <source>
        <strain evidence="1 2">PV</strain>
    </source>
</reference>
<comment type="caution">
    <text evidence="1">The sequence shown here is derived from an EMBL/GenBank/DDBJ whole genome shotgun (WGS) entry which is preliminary data.</text>
</comment>
<name>A0A2T4GTM0_FUSCU</name>
<accession>A0A2T4GTM0</accession>
<proteinExistence type="predicted"/>
<evidence type="ECO:0000313" key="1">
    <source>
        <dbReference type="EMBL" id="PTD06904.1"/>
    </source>
</evidence>
<sequence length="137" mass="15717">MPKRNLCSYVVDFDAIARWPGSYGGQDSPSDISRGLFAGTHGVRRMLKLFDNKEGVTLFKISTICTDNGKLIEYINKHEGVEWVTMEQVYDEFKKKDKPPRGAVMPKSQHYTSISQYVWVIQGRIDCRRDRDPQASL</sequence>
<gene>
    <name evidence="1" type="ORF">FCULG_00005491</name>
</gene>
<dbReference type="Proteomes" id="UP000241587">
    <property type="component" value="Unassembled WGS sequence"/>
</dbReference>
<organism evidence="1 2">
    <name type="scientific">Fusarium culmorum</name>
    <dbReference type="NCBI Taxonomy" id="5516"/>
    <lineage>
        <taxon>Eukaryota</taxon>
        <taxon>Fungi</taxon>
        <taxon>Dikarya</taxon>
        <taxon>Ascomycota</taxon>
        <taxon>Pezizomycotina</taxon>
        <taxon>Sordariomycetes</taxon>
        <taxon>Hypocreomycetidae</taxon>
        <taxon>Hypocreales</taxon>
        <taxon>Nectriaceae</taxon>
        <taxon>Fusarium</taxon>
    </lineage>
</organism>
<protein>
    <submittedName>
        <fullName evidence="1">Uncharacterized protein</fullName>
    </submittedName>
</protein>